<dbReference type="Gene3D" id="3.30.300.30">
    <property type="match status" value="1"/>
</dbReference>
<dbReference type="InterPro" id="IPR045851">
    <property type="entry name" value="AMP-bd_C_sf"/>
</dbReference>
<dbReference type="InterPro" id="IPR050237">
    <property type="entry name" value="ATP-dep_AMP-bd_enzyme"/>
</dbReference>
<dbReference type="Proteomes" id="UP001209083">
    <property type="component" value="Chromosome"/>
</dbReference>
<feature type="domain" description="AMP-binding enzyme C-terminal" evidence="3">
    <location>
        <begin position="449"/>
        <end position="525"/>
    </location>
</feature>
<dbReference type="SUPFAM" id="SSF56801">
    <property type="entry name" value="Acetyl-CoA synthetase-like"/>
    <property type="match status" value="1"/>
</dbReference>
<dbReference type="InterPro" id="IPR000873">
    <property type="entry name" value="AMP-dep_synth/lig_dom"/>
</dbReference>
<dbReference type="EMBL" id="CP090958">
    <property type="protein sequence ID" value="WGW12099.1"/>
    <property type="molecule type" value="Genomic_DNA"/>
</dbReference>
<dbReference type="PANTHER" id="PTHR43767:SF1">
    <property type="entry name" value="NONRIBOSOMAL PEPTIDE SYNTHASE PES1 (EUROFUNG)-RELATED"/>
    <property type="match status" value="1"/>
</dbReference>
<reference evidence="4 5" key="1">
    <citation type="submission" date="2023-05" db="EMBL/GenBank/DDBJ databases">
        <title>Lithophilousrod everest ZFBP1038 complete genpme.</title>
        <authorList>
            <person name="Tian M."/>
        </authorList>
    </citation>
    <scope>NUCLEOTIDE SEQUENCE [LARGE SCALE GENOMIC DNA]</scope>
    <source>
        <strain evidence="4 5">ZFBP1038</strain>
    </source>
</reference>
<feature type="region of interest" description="Disordered" evidence="1">
    <location>
        <begin position="155"/>
        <end position="179"/>
    </location>
</feature>
<keyword evidence="5" id="KW-1185">Reference proteome</keyword>
<gene>
    <name evidence="4" type="ORF">LWF01_18780</name>
</gene>
<protein>
    <submittedName>
        <fullName evidence="4">AMP-binding protein</fullName>
    </submittedName>
</protein>
<accession>A0ABY8QUY0</accession>
<evidence type="ECO:0000256" key="1">
    <source>
        <dbReference type="SAM" id="MobiDB-lite"/>
    </source>
</evidence>
<sequence>MTEQPLTFDQVWKNTVSQHGERIFLLFHQVESANADTDAAVGGDRFWSYAEFDRIVDRVVASLTARGVQPGTSIHLALRNSPAFVAVWLAAAKLGAWIVPVDPASSARDIASQISRTRPKVGIYAAERGEVYREGAIEQLANLIELTETAADVEDGSALTSGTDAGGAGVEDSAVSTQSSRSVPSDRLAVMFTSGTTSAPKGVVLTQANYASVSSAMSTIIDLQPEDRWLVTLPLFHANAQYYCFAPAIAVGASVALTSTFSASRWCQQAHDLAATHASLFAAPIRMILARRPADAPRLQLRHLWFAQSLAESHFREFTDYIGCRPRQLYGMTETVAIVTADMSEAPRHDVIGTPIPGREVAVVDPWTFEPVPQGEPGLLALHGVPGGDIFTGYLDDPGTTENAFRTVDRKRWFKTGDLVSVMDDGSFRFVGRIDDVIKVAGENVSLTEVEAALSGAPGVLEVAVLAQPDPIRDQVPIAYVVARDPDHAPDAGQLAAWADSNLAPAARPREWHLISELPRTSVGKVRRFKLRDDKP</sequence>
<name>A0ABY8QUY0_9MICO</name>
<evidence type="ECO:0000259" key="3">
    <source>
        <dbReference type="Pfam" id="PF13193"/>
    </source>
</evidence>
<dbReference type="RefSeq" id="WP_349638897.1">
    <property type="nucleotide sequence ID" value="NZ_CP090958.1"/>
</dbReference>
<proteinExistence type="predicted"/>
<feature type="domain" description="AMP-dependent synthetase/ligase" evidence="2">
    <location>
        <begin position="33"/>
        <end position="395"/>
    </location>
</feature>
<evidence type="ECO:0000259" key="2">
    <source>
        <dbReference type="Pfam" id="PF00501"/>
    </source>
</evidence>
<dbReference type="Pfam" id="PF13193">
    <property type="entry name" value="AMP-binding_C"/>
    <property type="match status" value="1"/>
</dbReference>
<dbReference type="Gene3D" id="3.40.50.12780">
    <property type="entry name" value="N-terminal domain of ligase-like"/>
    <property type="match status" value="1"/>
</dbReference>
<dbReference type="Pfam" id="PF00501">
    <property type="entry name" value="AMP-binding"/>
    <property type="match status" value="1"/>
</dbReference>
<dbReference type="InterPro" id="IPR042099">
    <property type="entry name" value="ANL_N_sf"/>
</dbReference>
<dbReference type="PANTHER" id="PTHR43767">
    <property type="entry name" value="LONG-CHAIN-FATTY-ACID--COA LIGASE"/>
    <property type="match status" value="1"/>
</dbReference>
<dbReference type="PROSITE" id="PS00455">
    <property type="entry name" value="AMP_BINDING"/>
    <property type="match status" value="1"/>
</dbReference>
<dbReference type="InterPro" id="IPR025110">
    <property type="entry name" value="AMP-bd_C"/>
</dbReference>
<organism evidence="4 5">
    <name type="scientific">Saxibacter everestensis</name>
    <dbReference type="NCBI Taxonomy" id="2909229"/>
    <lineage>
        <taxon>Bacteria</taxon>
        <taxon>Bacillati</taxon>
        <taxon>Actinomycetota</taxon>
        <taxon>Actinomycetes</taxon>
        <taxon>Micrococcales</taxon>
        <taxon>Brevibacteriaceae</taxon>
        <taxon>Saxibacter</taxon>
    </lineage>
</organism>
<evidence type="ECO:0000313" key="4">
    <source>
        <dbReference type="EMBL" id="WGW12099.1"/>
    </source>
</evidence>
<evidence type="ECO:0000313" key="5">
    <source>
        <dbReference type="Proteomes" id="UP001209083"/>
    </source>
</evidence>
<dbReference type="InterPro" id="IPR020845">
    <property type="entry name" value="AMP-binding_CS"/>
</dbReference>